<proteinExistence type="predicted"/>
<dbReference type="EMBL" id="WIGM01000442">
    <property type="protein sequence ID" value="KAF6825088.1"/>
    <property type="molecule type" value="Genomic_DNA"/>
</dbReference>
<dbReference type="Proteomes" id="UP000639643">
    <property type="component" value="Unassembled WGS sequence"/>
</dbReference>
<gene>
    <name evidence="2" type="ORF">CMUS01_09962</name>
</gene>
<accession>A0A8H6K5H0</accession>
<dbReference type="AlphaFoldDB" id="A0A8H6K5H0"/>
<keyword evidence="3" id="KW-1185">Reference proteome</keyword>
<feature type="region of interest" description="Disordered" evidence="1">
    <location>
        <begin position="203"/>
        <end position="238"/>
    </location>
</feature>
<name>A0A8H6K5H0_9PEZI</name>
<protein>
    <submittedName>
        <fullName evidence="2">Uncharacterized protein</fullName>
    </submittedName>
</protein>
<feature type="compositionally biased region" description="Low complexity" evidence="1">
    <location>
        <begin position="222"/>
        <end position="236"/>
    </location>
</feature>
<sequence>MSPKYQNTKIPHRFPAVWAFSPGVWATTRRDGNTRGRYRHPQMWKLPSSASSFALHYLRCTSMASHFVSSSTFRARRILWIFTSGPCAFHLQNRSRHVCDPPILSPRILTNERGESVFCESTAPHASIRSASRQLGAHRLLRCGLAHGSENLMAKRPCSAKRMPQARFASMGMAREGAKRFRNPFGAASYFVPAWPPDVSGVCRRTRRPNPHGDFQRRTVGRGESSSLGASGAATAYGKRIEPTPKVSRRPAAHLGAFQRQLKPVIPFGRLDSVGPGGSSAARGYVPRKAPVRLAPGYAEFENSDADSQGDGVFHETTCHG</sequence>
<organism evidence="2 3">
    <name type="scientific">Colletotrichum musicola</name>
    <dbReference type="NCBI Taxonomy" id="2175873"/>
    <lineage>
        <taxon>Eukaryota</taxon>
        <taxon>Fungi</taxon>
        <taxon>Dikarya</taxon>
        <taxon>Ascomycota</taxon>
        <taxon>Pezizomycotina</taxon>
        <taxon>Sordariomycetes</taxon>
        <taxon>Hypocreomycetidae</taxon>
        <taxon>Glomerellales</taxon>
        <taxon>Glomerellaceae</taxon>
        <taxon>Colletotrichum</taxon>
        <taxon>Colletotrichum orchidearum species complex</taxon>
    </lineage>
</organism>
<evidence type="ECO:0000256" key="1">
    <source>
        <dbReference type="SAM" id="MobiDB-lite"/>
    </source>
</evidence>
<feature type="region of interest" description="Disordered" evidence="1">
    <location>
        <begin position="302"/>
        <end position="321"/>
    </location>
</feature>
<reference evidence="2" key="1">
    <citation type="journal article" date="2020" name="Phytopathology">
        <title>Genome Sequence Resources of Colletotrichum truncatum, C. plurivorum, C. musicola, and C. sojae: Four Species Pathogenic to Soybean (Glycine max).</title>
        <authorList>
            <person name="Rogerio F."/>
            <person name="Boufleur T.R."/>
            <person name="Ciampi-Guillardi M."/>
            <person name="Sukno S.A."/>
            <person name="Thon M.R."/>
            <person name="Massola Junior N.S."/>
            <person name="Baroncelli R."/>
        </authorList>
    </citation>
    <scope>NUCLEOTIDE SEQUENCE</scope>
    <source>
        <strain evidence="2">LFN0074</strain>
    </source>
</reference>
<comment type="caution">
    <text evidence="2">The sequence shown here is derived from an EMBL/GenBank/DDBJ whole genome shotgun (WGS) entry which is preliminary data.</text>
</comment>
<evidence type="ECO:0000313" key="2">
    <source>
        <dbReference type="EMBL" id="KAF6825088.1"/>
    </source>
</evidence>
<evidence type="ECO:0000313" key="3">
    <source>
        <dbReference type="Proteomes" id="UP000639643"/>
    </source>
</evidence>